<comment type="caution">
    <text evidence="1">The sequence shown here is derived from an EMBL/GenBank/DDBJ whole genome shotgun (WGS) entry which is preliminary data.</text>
</comment>
<evidence type="ECO:0000313" key="1">
    <source>
        <dbReference type="EMBL" id="CAI2373753.1"/>
    </source>
</evidence>
<evidence type="ECO:0000313" key="2">
    <source>
        <dbReference type="Proteomes" id="UP001295684"/>
    </source>
</evidence>
<accession>A0AAD1XJE0</accession>
<sequence>MRKINFRVLVLHHTIMPSWRSHVKPVHSSTYFSTSLKIKCRESGRGHLFLPRKEREERRLFDLIVHAFSIFFCIITMVEEVVIDRSVFKELEALIPISPEARLGLRHFRHKKLVSLRPRLWDALPHSLTRVSYSVIICAERIGKPKSWHLHHPSFTRVETSIIKSC</sequence>
<gene>
    <name evidence="1" type="ORF">ECRASSUSDP1_LOCUS15100</name>
</gene>
<name>A0AAD1XJE0_EUPCR</name>
<reference evidence="1" key="1">
    <citation type="submission" date="2023-07" db="EMBL/GenBank/DDBJ databases">
        <authorList>
            <consortium name="AG Swart"/>
            <person name="Singh M."/>
            <person name="Singh A."/>
            <person name="Seah K."/>
            <person name="Emmerich C."/>
        </authorList>
    </citation>
    <scope>NUCLEOTIDE SEQUENCE</scope>
    <source>
        <strain evidence="1">DP1</strain>
    </source>
</reference>
<dbReference type="Proteomes" id="UP001295684">
    <property type="component" value="Unassembled WGS sequence"/>
</dbReference>
<organism evidence="1 2">
    <name type="scientific">Euplotes crassus</name>
    <dbReference type="NCBI Taxonomy" id="5936"/>
    <lineage>
        <taxon>Eukaryota</taxon>
        <taxon>Sar</taxon>
        <taxon>Alveolata</taxon>
        <taxon>Ciliophora</taxon>
        <taxon>Intramacronucleata</taxon>
        <taxon>Spirotrichea</taxon>
        <taxon>Hypotrichia</taxon>
        <taxon>Euplotida</taxon>
        <taxon>Euplotidae</taxon>
        <taxon>Moneuplotes</taxon>
    </lineage>
</organism>
<dbReference type="AlphaFoldDB" id="A0AAD1XJE0"/>
<protein>
    <submittedName>
        <fullName evidence="1">Uncharacterized protein</fullName>
    </submittedName>
</protein>
<keyword evidence="2" id="KW-1185">Reference proteome</keyword>
<proteinExistence type="predicted"/>
<dbReference type="EMBL" id="CAMPGE010015110">
    <property type="protein sequence ID" value="CAI2373753.1"/>
    <property type="molecule type" value="Genomic_DNA"/>
</dbReference>